<dbReference type="InterPro" id="IPR038678">
    <property type="entry name" value="Spondin_N_sf"/>
</dbReference>
<accession>A0AA49GIY9</accession>
<dbReference type="AlphaFoldDB" id="A0AA49GIY9"/>
<dbReference type="NCBIfam" id="NF038123">
    <property type="entry name" value="NF038123_dom"/>
    <property type="match status" value="1"/>
</dbReference>
<dbReference type="Gene3D" id="2.60.40.2130">
    <property type="entry name" value="F-spondin domain"/>
    <property type="match status" value="1"/>
</dbReference>
<evidence type="ECO:0000313" key="1">
    <source>
        <dbReference type="EMBL" id="WKN34143.1"/>
    </source>
</evidence>
<sequence length="249" mass="27319">MLQLHRAKTAIFMLLLFSTFGCKEIIKEILDEHPQENPTTFMIKIENVSEPGTVETDRANGVVPLSPGVYAVYKNPLGAHALFQEGEPADEGTERIAEDGVVTPKAEQLANEPKIAMSGIIQGPSGPILPGEYVMIEVEATPGYYFQIETMFVQSNDWFYSFEGKGLPLFDDKEPMYGDVTEYLALYDAGTEEDTAPGTGPYQVLAQEPGTTDVGPDDSVNKILSAFERHPDFTIPHTASVIKVTVMPQ</sequence>
<proteinExistence type="predicted"/>
<name>A0AA49GIY9_9BACT</name>
<reference evidence="1" key="2">
    <citation type="journal article" date="2024" name="Antonie Van Leeuwenhoek">
        <title>Roseihalotalea indica gen. nov., sp. nov., a halophilic Bacteroidetes from mesopelagic Southwest Indian Ocean with higher carbohydrate metabolic potential.</title>
        <authorList>
            <person name="Chen B."/>
            <person name="Zhang M."/>
            <person name="Lin D."/>
            <person name="Ye J."/>
            <person name="Tang K."/>
        </authorList>
    </citation>
    <scope>NUCLEOTIDE SEQUENCE</scope>
    <source>
        <strain evidence="1">TK19036</strain>
    </source>
</reference>
<gene>
    <name evidence="1" type="ORF">K4G66_17330</name>
</gene>
<dbReference type="PROSITE" id="PS51257">
    <property type="entry name" value="PROKAR_LIPOPROTEIN"/>
    <property type="match status" value="1"/>
</dbReference>
<protein>
    <submittedName>
        <fullName evidence="1">Spondin domain-containing protein</fullName>
    </submittedName>
</protein>
<dbReference type="EMBL" id="CP120682">
    <property type="protein sequence ID" value="WKN34143.1"/>
    <property type="molecule type" value="Genomic_DNA"/>
</dbReference>
<organism evidence="1">
    <name type="scientific">Roseihalotalea indica</name>
    <dbReference type="NCBI Taxonomy" id="2867963"/>
    <lineage>
        <taxon>Bacteria</taxon>
        <taxon>Pseudomonadati</taxon>
        <taxon>Bacteroidota</taxon>
        <taxon>Cytophagia</taxon>
        <taxon>Cytophagales</taxon>
        <taxon>Catalimonadaceae</taxon>
        <taxon>Roseihalotalea</taxon>
    </lineage>
</organism>
<dbReference type="InterPro" id="IPR009465">
    <property type="entry name" value="Spondin_N"/>
</dbReference>
<reference evidence="1" key="1">
    <citation type="journal article" date="2023" name="Comput. Struct. Biotechnol. J.">
        <title>Discovery of a novel marine Bacteroidetes with a rich repertoire of carbohydrate-active enzymes.</title>
        <authorList>
            <person name="Chen B."/>
            <person name="Liu G."/>
            <person name="Chen Q."/>
            <person name="Wang H."/>
            <person name="Liu L."/>
            <person name="Tang K."/>
        </authorList>
    </citation>
    <scope>NUCLEOTIDE SEQUENCE</scope>
    <source>
        <strain evidence="1">TK19036</strain>
    </source>
</reference>